<evidence type="ECO:0000313" key="2">
    <source>
        <dbReference type="EMBL" id="MPN05358.1"/>
    </source>
</evidence>
<organism evidence="2">
    <name type="scientific">bioreactor metagenome</name>
    <dbReference type="NCBI Taxonomy" id="1076179"/>
    <lineage>
        <taxon>unclassified sequences</taxon>
        <taxon>metagenomes</taxon>
        <taxon>ecological metagenomes</taxon>
    </lineage>
</organism>
<sequence>MHGVKKLVGGKPGIEEKKVGLYAVLERSVKKDKGRFRRLHHRFFPSPCPRCSSVGVRGSEESFLLLGRTEKGECQGQKGPSVGPAEGEHAETSEVSVSTVVVAFRQKFHLFASVPRVDGIVEDQNPVSSLRRERKKEGVEKPLRDEQEEAPPVDPRFREEAVERVLAPGQAVLAHQLEEGLPEEDEGEEKLQDPDGGNSLSCPG</sequence>
<gene>
    <name evidence="2" type="ORF">SDC9_152608</name>
</gene>
<dbReference type="EMBL" id="VSSQ01051273">
    <property type="protein sequence ID" value="MPN05358.1"/>
    <property type="molecule type" value="Genomic_DNA"/>
</dbReference>
<name>A0A645ETI3_9ZZZZ</name>
<comment type="caution">
    <text evidence="2">The sequence shown here is derived from an EMBL/GenBank/DDBJ whole genome shotgun (WGS) entry which is preliminary data.</text>
</comment>
<feature type="compositionally biased region" description="Basic and acidic residues" evidence="1">
    <location>
        <begin position="135"/>
        <end position="145"/>
    </location>
</feature>
<reference evidence="2" key="1">
    <citation type="submission" date="2019-08" db="EMBL/GenBank/DDBJ databases">
        <authorList>
            <person name="Kucharzyk K."/>
            <person name="Murdoch R.W."/>
            <person name="Higgins S."/>
            <person name="Loffler F."/>
        </authorList>
    </citation>
    <scope>NUCLEOTIDE SEQUENCE</scope>
</reference>
<proteinExistence type="predicted"/>
<feature type="region of interest" description="Disordered" evidence="1">
    <location>
        <begin position="126"/>
        <end position="204"/>
    </location>
</feature>
<accession>A0A645ETI3</accession>
<dbReference type="AlphaFoldDB" id="A0A645ETI3"/>
<protein>
    <submittedName>
        <fullName evidence="2">Uncharacterized protein</fullName>
    </submittedName>
</protein>
<evidence type="ECO:0000256" key="1">
    <source>
        <dbReference type="SAM" id="MobiDB-lite"/>
    </source>
</evidence>
<feature type="region of interest" description="Disordered" evidence="1">
    <location>
        <begin position="72"/>
        <end position="91"/>
    </location>
</feature>